<dbReference type="InterPro" id="IPR012334">
    <property type="entry name" value="Pectin_lyas_fold"/>
</dbReference>
<dbReference type="SUPFAM" id="SSF101148">
    <property type="entry name" value="Plant invertase/pectin methylesterase inhibitor"/>
    <property type="match status" value="1"/>
</dbReference>
<evidence type="ECO:0000256" key="6">
    <source>
        <dbReference type="ARBA" id="ARBA00023085"/>
    </source>
</evidence>
<evidence type="ECO:0000259" key="12">
    <source>
        <dbReference type="SMART" id="SM00856"/>
    </source>
</evidence>
<dbReference type="SUPFAM" id="SSF51126">
    <property type="entry name" value="Pectin lyase-like"/>
    <property type="match status" value="1"/>
</dbReference>
<comment type="similarity">
    <text evidence="3">In the C-terminal section; belongs to the pectinesterase family.</text>
</comment>
<reference evidence="13 14" key="1">
    <citation type="submission" date="2023-10" db="EMBL/GenBank/DDBJ databases">
        <title>Chromosome-scale genome assembly provides insights into flower coloration mechanisms of Canna indica.</title>
        <authorList>
            <person name="Li C."/>
        </authorList>
    </citation>
    <scope>NUCLEOTIDE SEQUENCE [LARGE SCALE GENOMIC DNA]</scope>
    <source>
        <tissue evidence="13">Flower</tissue>
    </source>
</reference>
<evidence type="ECO:0000313" key="13">
    <source>
        <dbReference type="EMBL" id="WOL02669.1"/>
    </source>
</evidence>
<comment type="function">
    <text evidence="10">Acts in the modification of cell walls via demethylesterification of cell wall pectin.</text>
</comment>
<dbReference type="GO" id="GO:0030599">
    <property type="term" value="F:pectinesterase activity"/>
    <property type="evidence" value="ECO:0007669"/>
    <property type="project" value="UniProtKB-EC"/>
</dbReference>
<dbReference type="EMBL" id="CP136892">
    <property type="protein sequence ID" value="WOL02669.1"/>
    <property type="molecule type" value="Genomic_DNA"/>
</dbReference>
<evidence type="ECO:0000256" key="7">
    <source>
        <dbReference type="ARBA" id="ARBA00023157"/>
    </source>
</evidence>
<dbReference type="InterPro" id="IPR006501">
    <property type="entry name" value="Pectinesterase_inhib_dom"/>
</dbReference>
<comment type="catalytic activity">
    <reaction evidence="9">
        <text>[(1-&gt;4)-alpha-D-galacturonosyl methyl ester](n) + n H2O = [(1-&gt;4)-alpha-D-galacturonosyl](n) + n methanol + n H(+)</text>
        <dbReference type="Rhea" id="RHEA:22380"/>
        <dbReference type="Rhea" id="RHEA-COMP:14570"/>
        <dbReference type="Rhea" id="RHEA-COMP:14573"/>
        <dbReference type="ChEBI" id="CHEBI:15377"/>
        <dbReference type="ChEBI" id="CHEBI:15378"/>
        <dbReference type="ChEBI" id="CHEBI:17790"/>
        <dbReference type="ChEBI" id="CHEBI:140522"/>
        <dbReference type="ChEBI" id="CHEBI:140523"/>
        <dbReference type="EC" id="3.1.1.11"/>
    </reaction>
</comment>
<sequence length="738" mass="81302">MRTQGSGELLRRPRSVNVIAGVFGRNPRVSLEGRLGFSHHLPASQISLSGGGRPATFGFLARMETAGKMPGGSPFTVAGAPRGRCEAIGDIGATKFSTFDTRSSTRDRRGRRRLNFDLNLINSSLVPYILVSLPLSGQRGGGEPAPHFTMSNHYDKNLSESRKSDAEQQRQKKLVLVGSSAALLLLLVVGAVATSNYQNDESDSNISTKTMHSSSKSVKMLCSATDYTHACEVSLSKAVKSDTDDPKILLKAAVTVVLDEVSKGFAHSKLLQSNDSRVRGAVEDCQAMYENSKIEINATIQTIIDHGIDNLPHRSHDMRTWLSAVMAYQETCIDGFPEGELKTKMRHAMTGAKELTSNALAIIGQASSFLSLINPSRRLLSAEEELALSAPKKNGFPSWVSKSDRRMLRGARHRPNLAFPPNVTVAKDGSGDFTTINQAMDAIPKNRNRTIRYVIYVKQGIYDEQVNFTRNYENILMYGDGATKSIITGNHNNVDGTRTFHTPPFVVAANGFVGIAMGFRNTAGPAKHQAVAARVQADSVVFLNCRFEAYQDTLYAHSHRQFYRGCVITGTVDFIFGDGTAVFQNCLLVVRRPLDNQQNIITAQGRTDHRETSGFVFQNCRIKADKRLLDTSRPPIRSYLARPWKSYSKTIFMESHIEDFIDPAGYLPWDGDFGLNTLYYAEFNNYGPGANGTARVKWPGFHVIGKQEAMRYTVESFIQGSSWIRESGTPVRLGLSSA</sequence>
<dbReference type="Gene3D" id="1.20.140.40">
    <property type="entry name" value="Invertase/pectin methylesterase inhibitor family protein"/>
    <property type="match status" value="1"/>
</dbReference>
<dbReference type="FunFam" id="1.20.140.40:FF:000001">
    <property type="entry name" value="Pectinesterase"/>
    <property type="match status" value="1"/>
</dbReference>
<comment type="similarity">
    <text evidence="2">In the N-terminal section; belongs to the PMEI family.</text>
</comment>
<dbReference type="Proteomes" id="UP001327560">
    <property type="component" value="Chromosome 3"/>
</dbReference>
<dbReference type="SMART" id="SM00856">
    <property type="entry name" value="PMEI"/>
    <property type="match status" value="1"/>
</dbReference>
<keyword evidence="5" id="KW-0378">Hydrolase</keyword>
<dbReference type="NCBIfam" id="TIGR01614">
    <property type="entry name" value="PME_inhib"/>
    <property type="match status" value="1"/>
</dbReference>
<dbReference type="GO" id="GO:0004857">
    <property type="term" value="F:enzyme inhibitor activity"/>
    <property type="evidence" value="ECO:0007669"/>
    <property type="project" value="InterPro"/>
</dbReference>
<dbReference type="Gene3D" id="2.160.20.10">
    <property type="entry name" value="Single-stranded right-handed beta-helix, Pectin lyase-like"/>
    <property type="match status" value="1"/>
</dbReference>
<dbReference type="InterPro" id="IPR033131">
    <property type="entry name" value="Pectinesterase_Asp_AS"/>
</dbReference>
<dbReference type="InterPro" id="IPR035513">
    <property type="entry name" value="Invertase/methylesterase_inhib"/>
</dbReference>
<keyword evidence="8" id="KW-0325">Glycoprotein</keyword>
<evidence type="ECO:0000256" key="3">
    <source>
        <dbReference type="ARBA" id="ARBA00007786"/>
    </source>
</evidence>
<name>A0AAQ3Q9H7_9LILI</name>
<evidence type="ECO:0000256" key="9">
    <source>
        <dbReference type="ARBA" id="ARBA00047928"/>
    </source>
</evidence>
<comment type="pathway">
    <text evidence="1">Glycan metabolism; pectin degradation; 2-dehydro-3-deoxy-D-gluconate from pectin: step 1/5.</text>
</comment>
<evidence type="ECO:0000256" key="1">
    <source>
        <dbReference type="ARBA" id="ARBA00005184"/>
    </source>
</evidence>
<evidence type="ECO:0000256" key="2">
    <source>
        <dbReference type="ARBA" id="ARBA00006027"/>
    </source>
</evidence>
<dbReference type="CDD" id="cd15798">
    <property type="entry name" value="PMEI-like_3"/>
    <property type="match status" value="1"/>
</dbReference>
<organism evidence="13 14">
    <name type="scientific">Canna indica</name>
    <name type="common">Indian-shot</name>
    <dbReference type="NCBI Taxonomy" id="4628"/>
    <lineage>
        <taxon>Eukaryota</taxon>
        <taxon>Viridiplantae</taxon>
        <taxon>Streptophyta</taxon>
        <taxon>Embryophyta</taxon>
        <taxon>Tracheophyta</taxon>
        <taxon>Spermatophyta</taxon>
        <taxon>Magnoliopsida</taxon>
        <taxon>Liliopsida</taxon>
        <taxon>Zingiberales</taxon>
        <taxon>Cannaceae</taxon>
        <taxon>Canna</taxon>
    </lineage>
</organism>
<protein>
    <recommendedName>
        <fullName evidence="4">pectinesterase</fullName>
        <ecNumber evidence="4">3.1.1.11</ecNumber>
    </recommendedName>
</protein>
<accession>A0AAQ3Q9H7</accession>
<dbReference type="InterPro" id="IPR011050">
    <property type="entry name" value="Pectin_lyase_fold/virulence"/>
</dbReference>
<dbReference type="GO" id="GO:0042545">
    <property type="term" value="P:cell wall modification"/>
    <property type="evidence" value="ECO:0007669"/>
    <property type="project" value="InterPro"/>
</dbReference>
<dbReference type="EC" id="3.1.1.11" evidence="4"/>
<gene>
    <name evidence="13" type="ORF">Cni_G11388</name>
</gene>
<evidence type="ECO:0000256" key="11">
    <source>
        <dbReference type="PROSITE-ProRule" id="PRU10040"/>
    </source>
</evidence>
<evidence type="ECO:0000256" key="10">
    <source>
        <dbReference type="ARBA" id="ARBA00057335"/>
    </source>
</evidence>
<dbReference type="Pfam" id="PF01095">
    <property type="entry name" value="Pectinesterase"/>
    <property type="match status" value="1"/>
</dbReference>
<evidence type="ECO:0000313" key="14">
    <source>
        <dbReference type="Proteomes" id="UP001327560"/>
    </source>
</evidence>
<proteinExistence type="inferred from homology"/>
<evidence type="ECO:0000256" key="4">
    <source>
        <dbReference type="ARBA" id="ARBA00013229"/>
    </source>
</evidence>
<dbReference type="PROSITE" id="PS00503">
    <property type="entry name" value="PECTINESTERASE_2"/>
    <property type="match status" value="1"/>
</dbReference>
<keyword evidence="6" id="KW-0063">Aspartyl esterase</keyword>
<keyword evidence="14" id="KW-1185">Reference proteome</keyword>
<feature type="domain" description="Pectinesterase inhibitor" evidence="12">
    <location>
        <begin position="213"/>
        <end position="362"/>
    </location>
</feature>
<dbReference type="PANTHER" id="PTHR31707">
    <property type="entry name" value="PECTINESTERASE"/>
    <property type="match status" value="1"/>
</dbReference>
<evidence type="ECO:0000256" key="5">
    <source>
        <dbReference type="ARBA" id="ARBA00022801"/>
    </source>
</evidence>
<dbReference type="Pfam" id="PF04043">
    <property type="entry name" value="PMEI"/>
    <property type="match status" value="1"/>
</dbReference>
<dbReference type="InterPro" id="IPR000070">
    <property type="entry name" value="Pectinesterase_cat"/>
</dbReference>
<feature type="active site" evidence="11">
    <location>
        <position position="573"/>
    </location>
</feature>
<evidence type="ECO:0000256" key="8">
    <source>
        <dbReference type="ARBA" id="ARBA00023180"/>
    </source>
</evidence>
<dbReference type="FunFam" id="2.160.20.10:FF:000001">
    <property type="entry name" value="Pectinesterase"/>
    <property type="match status" value="1"/>
</dbReference>
<dbReference type="AlphaFoldDB" id="A0AAQ3Q9H7"/>
<keyword evidence="7" id="KW-1015">Disulfide bond</keyword>